<evidence type="ECO:0000256" key="2">
    <source>
        <dbReference type="ARBA" id="ARBA00012381"/>
    </source>
</evidence>
<dbReference type="InterPro" id="IPR049734">
    <property type="entry name" value="NudC-like_C"/>
</dbReference>
<dbReference type="InterPro" id="IPR015797">
    <property type="entry name" value="NUDIX_hydrolase-like_dom_sf"/>
</dbReference>
<dbReference type="InterPro" id="IPR020084">
    <property type="entry name" value="NUDIX_hydrolase_CS"/>
</dbReference>
<evidence type="ECO:0000256" key="5">
    <source>
        <dbReference type="ARBA" id="ARBA00022842"/>
    </source>
</evidence>
<sequence>MVEIGTSTHPSPHAMARYILVTKHSVLTHDSGFLFSLKDFHPTPEMRSVYIGQFEGEDVFVCHFPSPPKGYTEKGLRDVLYESDAYYFGLLSRAHQLATWDLDHQFCGRCGSTLTKKHEKEHAKLCNKCHIRHYPRISPCIIVSVRKENSILLARSFNMPSGRMSNIAGFVEAGETLEEAVHREVLEEVGIHIKNIQYRGSQPWSFPHQLMVGFFAEYDHGDIVPAPDEIAEAGWYPIDALPTTPNATSISGQLILEHVEFISQMDFKA</sequence>
<dbReference type="InterPro" id="IPR000086">
    <property type="entry name" value="NUDIX_hydrolase_dom"/>
</dbReference>
<feature type="domain" description="Nudix hydrolase" evidence="7">
    <location>
        <begin position="135"/>
        <end position="258"/>
    </location>
</feature>
<organism evidence="8 9">
    <name type="scientific">Marinomonas communis</name>
    <dbReference type="NCBI Taxonomy" id="28254"/>
    <lineage>
        <taxon>Bacteria</taxon>
        <taxon>Pseudomonadati</taxon>
        <taxon>Pseudomonadota</taxon>
        <taxon>Gammaproteobacteria</taxon>
        <taxon>Oceanospirillales</taxon>
        <taxon>Oceanospirillaceae</taxon>
        <taxon>Marinomonas</taxon>
    </lineage>
</organism>
<evidence type="ECO:0000256" key="4">
    <source>
        <dbReference type="ARBA" id="ARBA00022801"/>
    </source>
</evidence>
<reference evidence="8 9" key="1">
    <citation type="submission" date="2019-03" db="EMBL/GenBank/DDBJ databases">
        <title>Genomic Encyclopedia of Type Strains, Phase IV (KMG-IV): sequencing the most valuable type-strain genomes for metagenomic binning, comparative biology and taxonomic classification.</title>
        <authorList>
            <person name="Goeker M."/>
        </authorList>
    </citation>
    <scope>NUCLEOTIDE SEQUENCE [LARGE SCALE GENOMIC DNA]</scope>
    <source>
        <strain evidence="8 9">DSM 5604</strain>
    </source>
</reference>
<evidence type="ECO:0000256" key="6">
    <source>
        <dbReference type="ARBA" id="ARBA00023027"/>
    </source>
</evidence>
<dbReference type="PROSITE" id="PS51462">
    <property type="entry name" value="NUDIX"/>
    <property type="match status" value="1"/>
</dbReference>
<dbReference type="GO" id="GO:0046872">
    <property type="term" value="F:metal ion binding"/>
    <property type="evidence" value="ECO:0007669"/>
    <property type="project" value="UniProtKB-KW"/>
</dbReference>
<evidence type="ECO:0000313" key="9">
    <source>
        <dbReference type="Proteomes" id="UP000295729"/>
    </source>
</evidence>
<dbReference type="OrthoDB" id="9791656at2"/>
<comment type="caution">
    <text evidence="8">The sequence shown here is derived from an EMBL/GenBank/DDBJ whole genome shotgun (WGS) entry which is preliminary data.</text>
</comment>
<dbReference type="InterPro" id="IPR015376">
    <property type="entry name" value="Znr_NADH_PPase"/>
</dbReference>
<evidence type="ECO:0000256" key="3">
    <source>
        <dbReference type="ARBA" id="ARBA00022723"/>
    </source>
</evidence>
<dbReference type="EMBL" id="SNZA01000007">
    <property type="protein sequence ID" value="TDR05925.1"/>
    <property type="molecule type" value="Genomic_DNA"/>
</dbReference>
<protein>
    <recommendedName>
        <fullName evidence="2">NAD(+) diphosphatase</fullName>
        <ecNumber evidence="2">3.6.1.22</ecNumber>
    </recommendedName>
</protein>
<dbReference type="EC" id="3.6.1.22" evidence="2"/>
<dbReference type="GO" id="GO:0016787">
    <property type="term" value="F:hydrolase activity"/>
    <property type="evidence" value="ECO:0007669"/>
    <property type="project" value="UniProtKB-KW"/>
</dbReference>
<dbReference type="PROSITE" id="PS00893">
    <property type="entry name" value="NUDIX_BOX"/>
    <property type="match status" value="1"/>
</dbReference>
<dbReference type="Pfam" id="PF00293">
    <property type="entry name" value="NUDIX"/>
    <property type="match status" value="1"/>
</dbReference>
<dbReference type="Gene3D" id="3.90.79.20">
    <property type="match status" value="1"/>
</dbReference>
<dbReference type="Proteomes" id="UP000295729">
    <property type="component" value="Unassembled WGS sequence"/>
</dbReference>
<keyword evidence="6" id="KW-0520">NAD</keyword>
<accession>A0A4R6WXT4</accession>
<dbReference type="NCBIfam" id="NF001299">
    <property type="entry name" value="PRK00241.1"/>
    <property type="match status" value="1"/>
</dbReference>
<dbReference type="Gene3D" id="3.90.79.10">
    <property type="entry name" value="Nucleoside Triphosphate Pyrophosphohydrolase"/>
    <property type="match status" value="1"/>
</dbReference>
<dbReference type="RefSeq" id="WP_133565070.1">
    <property type="nucleotide sequence ID" value="NZ_SNZA01000007.1"/>
</dbReference>
<dbReference type="CDD" id="cd03429">
    <property type="entry name" value="NUDIX_NADH_pyrophosphatase_Nudt13"/>
    <property type="match status" value="1"/>
</dbReference>
<evidence type="ECO:0000313" key="8">
    <source>
        <dbReference type="EMBL" id="TDR05925.1"/>
    </source>
</evidence>
<keyword evidence="3" id="KW-0479">Metal-binding</keyword>
<dbReference type="SUPFAM" id="SSF55811">
    <property type="entry name" value="Nudix"/>
    <property type="match status" value="2"/>
</dbReference>
<gene>
    <name evidence="8" type="ORF">C8D85_3461</name>
</gene>
<dbReference type="AlphaFoldDB" id="A0A4R6WXT4"/>
<dbReference type="PANTHER" id="PTHR11383:SF3">
    <property type="entry name" value="NAD(P)H PYROPHOSPHATASE NUDT13, MITOCHONDRIAL"/>
    <property type="match status" value="1"/>
</dbReference>
<dbReference type="Pfam" id="PF09297">
    <property type="entry name" value="Zn_ribbon_NUD"/>
    <property type="match status" value="1"/>
</dbReference>
<dbReference type="PANTHER" id="PTHR11383">
    <property type="entry name" value="NUCLEOSIDE DIPHOSPHATE-LINKED MOIETY X MOTIF 13"/>
    <property type="match status" value="1"/>
</dbReference>
<keyword evidence="4" id="KW-0378">Hydrolase</keyword>
<keyword evidence="5" id="KW-0460">Magnesium</keyword>
<keyword evidence="9" id="KW-1185">Reference proteome</keyword>
<comment type="cofactor">
    <cofactor evidence="1">
        <name>Mg(2+)</name>
        <dbReference type="ChEBI" id="CHEBI:18420"/>
    </cofactor>
</comment>
<name>A0A4R6WXT4_9GAMM</name>
<evidence type="ECO:0000259" key="7">
    <source>
        <dbReference type="PROSITE" id="PS51462"/>
    </source>
</evidence>
<proteinExistence type="predicted"/>
<evidence type="ECO:0000256" key="1">
    <source>
        <dbReference type="ARBA" id="ARBA00001946"/>
    </source>
</evidence>